<reference evidence="1 2" key="1">
    <citation type="journal article" date="2018" name="Front. Plant Sci.">
        <title>Red Clover (Trifolium pratense) and Zigzag Clover (T. medium) - A Picture of Genomic Similarities and Differences.</title>
        <authorList>
            <person name="Dluhosova J."/>
            <person name="Istvanek J."/>
            <person name="Nedelnik J."/>
            <person name="Repkova J."/>
        </authorList>
    </citation>
    <scope>NUCLEOTIDE SEQUENCE [LARGE SCALE GENOMIC DNA]</scope>
    <source>
        <strain evidence="2">cv. 10/8</strain>
        <tissue evidence="1">Leaf</tissue>
    </source>
</reference>
<evidence type="ECO:0000313" key="2">
    <source>
        <dbReference type="Proteomes" id="UP000265520"/>
    </source>
</evidence>
<sequence length="84" mass="9212">MAYECVVCCGARGRLRNVRTEAYKILKYIFSPSPWILSCFGGLLDLSVGGYGLCEVVIEIIKDMDCESTSVLQEPVLLQCGSSL</sequence>
<accession>A0A392MCD4</accession>
<protein>
    <submittedName>
        <fullName evidence="1">Uncharacterized protein</fullName>
    </submittedName>
</protein>
<comment type="caution">
    <text evidence="1">The sequence shown here is derived from an EMBL/GenBank/DDBJ whole genome shotgun (WGS) entry which is preliminary data.</text>
</comment>
<keyword evidence="2" id="KW-1185">Reference proteome</keyword>
<dbReference type="EMBL" id="LXQA010008015">
    <property type="protein sequence ID" value="MCH85162.1"/>
    <property type="molecule type" value="Genomic_DNA"/>
</dbReference>
<gene>
    <name evidence="1" type="ORF">A2U01_0006006</name>
</gene>
<organism evidence="1 2">
    <name type="scientific">Trifolium medium</name>
    <dbReference type="NCBI Taxonomy" id="97028"/>
    <lineage>
        <taxon>Eukaryota</taxon>
        <taxon>Viridiplantae</taxon>
        <taxon>Streptophyta</taxon>
        <taxon>Embryophyta</taxon>
        <taxon>Tracheophyta</taxon>
        <taxon>Spermatophyta</taxon>
        <taxon>Magnoliopsida</taxon>
        <taxon>eudicotyledons</taxon>
        <taxon>Gunneridae</taxon>
        <taxon>Pentapetalae</taxon>
        <taxon>rosids</taxon>
        <taxon>fabids</taxon>
        <taxon>Fabales</taxon>
        <taxon>Fabaceae</taxon>
        <taxon>Papilionoideae</taxon>
        <taxon>50 kb inversion clade</taxon>
        <taxon>NPAAA clade</taxon>
        <taxon>Hologalegina</taxon>
        <taxon>IRL clade</taxon>
        <taxon>Trifolieae</taxon>
        <taxon>Trifolium</taxon>
    </lineage>
</organism>
<proteinExistence type="predicted"/>
<name>A0A392MCD4_9FABA</name>
<evidence type="ECO:0000313" key="1">
    <source>
        <dbReference type="EMBL" id="MCH85162.1"/>
    </source>
</evidence>
<dbReference type="AlphaFoldDB" id="A0A392MCD4"/>
<dbReference type="Proteomes" id="UP000265520">
    <property type="component" value="Unassembled WGS sequence"/>
</dbReference>